<comment type="caution">
    <text evidence="1">The sequence shown here is derived from an EMBL/GenBank/DDBJ whole genome shotgun (WGS) entry which is preliminary data.</text>
</comment>
<reference evidence="1" key="1">
    <citation type="journal article" date="2023" name="Int. J. Syst. Evol. Microbiol.">
        <title>Collibacillus ludicampi gen. nov., sp. nov., a new soil bacterium of the family Alicyclobacillaceae.</title>
        <authorList>
            <person name="Jojima T."/>
            <person name="Ioku Y."/>
            <person name="Fukuta Y."/>
            <person name="Shirasaka N."/>
            <person name="Matsumura Y."/>
            <person name="Mori M."/>
        </authorList>
    </citation>
    <scope>NUCLEOTIDE SEQUENCE</scope>
    <source>
        <strain evidence="1">TP075</strain>
    </source>
</reference>
<proteinExistence type="predicted"/>
<keyword evidence="2" id="KW-1185">Reference proteome</keyword>
<organism evidence="1 2">
    <name type="scientific">Collibacillus ludicampi</name>
    <dbReference type="NCBI Taxonomy" id="2771369"/>
    <lineage>
        <taxon>Bacteria</taxon>
        <taxon>Bacillati</taxon>
        <taxon>Bacillota</taxon>
        <taxon>Bacilli</taxon>
        <taxon>Bacillales</taxon>
        <taxon>Alicyclobacillaceae</taxon>
        <taxon>Collibacillus</taxon>
    </lineage>
</organism>
<evidence type="ECO:0000313" key="1">
    <source>
        <dbReference type="EMBL" id="GIM47693.1"/>
    </source>
</evidence>
<evidence type="ECO:0000313" key="2">
    <source>
        <dbReference type="Proteomes" id="UP001057291"/>
    </source>
</evidence>
<dbReference type="AlphaFoldDB" id="A0AAV4LIU2"/>
<dbReference type="Proteomes" id="UP001057291">
    <property type="component" value="Unassembled WGS sequence"/>
</dbReference>
<gene>
    <name evidence="1" type="ORF">DNHGIG_32420</name>
</gene>
<sequence>MGVADIRIQDWEWYLYHPDGVITRYDPFEEEHQFRQVEPNDAALYPQFVKKILCRIN</sequence>
<protein>
    <submittedName>
        <fullName evidence="1">Uncharacterized protein</fullName>
    </submittedName>
</protein>
<name>A0AAV4LIU2_9BACL</name>
<accession>A0AAV4LIU2</accession>
<dbReference type="EMBL" id="BOQE01000001">
    <property type="protein sequence ID" value="GIM47693.1"/>
    <property type="molecule type" value="Genomic_DNA"/>
</dbReference>